<gene>
    <name evidence="2" type="ORF">G3I53_26670</name>
</gene>
<protein>
    <submittedName>
        <fullName evidence="2">Uncharacterized protein</fullName>
    </submittedName>
</protein>
<name>A0A6G3R1A5_9ACTN</name>
<evidence type="ECO:0000313" key="2">
    <source>
        <dbReference type="EMBL" id="NEA89529.1"/>
    </source>
</evidence>
<dbReference type="EMBL" id="JAAGMD010000733">
    <property type="protein sequence ID" value="NEA89529.1"/>
    <property type="molecule type" value="Genomic_DNA"/>
</dbReference>
<dbReference type="RefSeq" id="WP_164334114.1">
    <property type="nucleotide sequence ID" value="NZ_JAAGMD010000733.1"/>
</dbReference>
<feature type="region of interest" description="Disordered" evidence="1">
    <location>
        <begin position="85"/>
        <end position="151"/>
    </location>
</feature>
<sequence length="151" mass="15176">MKRSVAGTTTGLVRVGVRAAATLLAGGLLTLAGQGIAQAAEYGPASAPAGTHATATGVGSDSLTEVAAGAAADLAKSVTDGLLNHDWGVPPAKPLQGNHDWGVPQPTVPDNHDWGVPQPMVPDSHDWGVPQPTVPDNHDWGVPPVAPSPGR</sequence>
<evidence type="ECO:0000256" key="1">
    <source>
        <dbReference type="SAM" id="MobiDB-lite"/>
    </source>
</evidence>
<comment type="caution">
    <text evidence="2">The sequence shown here is derived from an EMBL/GenBank/DDBJ whole genome shotgun (WGS) entry which is preliminary data.</text>
</comment>
<accession>A0A6G3R1A5</accession>
<dbReference type="AlphaFoldDB" id="A0A6G3R1A5"/>
<proteinExistence type="predicted"/>
<organism evidence="2">
    <name type="scientific">Streptomyces sp. SID14436</name>
    <dbReference type="NCBI Taxonomy" id="2706070"/>
    <lineage>
        <taxon>Bacteria</taxon>
        <taxon>Bacillati</taxon>
        <taxon>Actinomycetota</taxon>
        <taxon>Actinomycetes</taxon>
        <taxon>Kitasatosporales</taxon>
        <taxon>Streptomycetaceae</taxon>
        <taxon>Streptomyces</taxon>
    </lineage>
</organism>
<reference evidence="2" key="1">
    <citation type="submission" date="2020-01" db="EMBL/GenBank/DDBJ databases">
        <title>Insect and environment-associated Actinomycetes.</title>
        <authorList>
            <person name="Currrie C."/>
            <person name="Chevrette M."/>
            <person name="Carlson C."/>
            <person name="Stubbendieck R."/>
            <person name="Wendt-Pienkowski E."/>
        </authorList>
    </citation>
    <scope>NUCLEOTIDE SEQUENCE</scope>
    <source>
        <strain evidence="2">SID14436</strain>
    </source>
</reference>